<dbReference type="CDD" id="cd06582">
    <property type="entry name" value="TM_PBP1_LivH_like"/>
    <property type="match status" value="1"/>
</dbReference>
<comment type="subcellular location">
    <subcellularLocation>
        <location evidence="1">Cell membrane</location>
        <topology evidence="1">Multi-pass membrane protein</topology>
    </subcellularLocation>
</comment>
<feature type="transmembrane region" description="Helical" evidence="9">
    <location>
        <begin position="63"/>
        <end position="86"/>
    </location>
</feature>
<feature type="transmembrane region" description="Helical" evidence="9">
    <location>
        <begin position="141"/>
        <end position="162"/>
    </location>
</feature>
<dbReference type="EMBL" id="JBHSQH010000002">
    <property type="protein sequence ID" value="MFC5973513.1"/>
    <property type="molecule type" value="Genomic_DNA"/>
</dbReference>
<accession>A0ABD5RT05</accession>
<proteinExistence type="inferred from homology"/>
<protein>
    <submittedName>
        <fullName evidence="10">Branched-chain amino acid ABC transporter permease</fullName>
    </submittedName>
</protein>
<dbReference type="GO" id="GO:0005886">
    <property type="term" value="C:plasma membrane"/>
    <property type="evidence" value="ECO:0007669"/>
    <property type="project" value="UniProtKB-SubCell"/>
</dbReference>
<dbReference type="AlphaFoldDB" id="A0ABD5RT05"/>
<evidence type="ECO:0000256" key="4">
    <source>
        <dbReference type="ARBA" id="ARBA00022692"/>
    </source>
</evidence>
<keyword evidence="4 9" id="KW-0812">Transmembrane</keyword>
<dbReference type="InterPro" id="IPR052157">
    <property type="entry name" value="BCAA_transport_permease"/>
</dbReference>
<evidence type="ECO:0000256" key="2">
    <source>
        <dbReference type="ARBA" id="ARBA00022448"/>
    </source>
</evidence>
<feature type="transmembrane region" description="Helical" evidence="9">
    <location>
        <begin position="194"/>
        <end position="217"/>
    </location>
</feature>
<keyword evidence="7 9" id="KW-0472">Membrane</keyword>
<feature type="transmembrane region" description="Helical" evidence="9">
    <location>
        <begin position="229"/>
        <end position="252"/>
    </location>
</feature>
<keyword evidence="2" id="KW-0813">Transport</keyword>
<evidence type="ECO:0000313" key="11">
    <source>
        <dbReference type="Proteomes" id="UP001596099"/>
    </source>
</evidence>
<keyword evidence="6 9" id="KW-1133">Transmembrane helix</keyword>
<comment type="caution">
    <text evidence="10">The sequence shown here is derived from an EMBL/GenBank/DDBJ whole genome shotgun (WGS) entry which is preliminary data.</text>
</comment>
<reference evidence="10 11" key="1">
    <citation type="journal article" date="2019" name="Int. J. Syst. Evol. Microbiol.">
        <title>The Global Catalogue of Microorganisms (GCM) 10K type strain sequencing project: providing services to taxonomists for standard genome sequencing and annotation.</title>
        <authorList>
            <consortium name="The Broad Institute Genomics Platform"/>
            <consortium name="The Broad Institute Genome Sequencing Center for Infectious Disease"/>
            <person name="Wu L."/>
            <person name="Ma J."/>
        </authorList>
    </citation>
    <scope>NUCLEOTIDE SEQUENCE [LARGE SCALE GENOMIC DNA]</scope>
    <source>
        <strain evidence="10 11">CGMCC 1.12543</strain>
    </source>
</reference>
<organism evidence="10 11">
    <name type="scientific">Halomarina salina</name>
    <dbReference type="NCBI Taxonomy" id="1872699"/>
    <lineage>
        <taxon>Archaea</taxon>
        <taxon>Methanobacteriati</taxon>
        <taxon>Methanobacteriota</taxon>
        <taxon>Stenosarchaea group</taxon>
        <taxon>Halobacteria</taxon>
        <taxon>Halobacteriales</taxon>
        <taxon>Natronomonadaceae</taxon>
        <taxon>Halomarina</taxon>
    </lineage>
</organism>
<evidence type="ECO:0000256" key="9">
    <source>
        <dbReference type="SAM" id="Phobius"/>
    </source>
</evidence>
<feature type="transmembrane region" description="Helical" evidence="9">
    <location>
        <begin position="259"/>
        <end position="279"/>
    </location>
</feature>
<dbReference type="GO" id="GO:0006865">
    <property type="term" value="P:amino acid transport"/>
    <property type="evidence" value="ECO:0007669"/>
    <property type="project" value="UniProtKB-KW"/>
</dbReference>
<evidence type="ECO:0000256" key="5">
    <source>
        <dbReference type="ARBA" id="ARBA00022970"/>
    </source>
</evidence>
<evidence type="ECO:0000256" key="3">
    <source>
        <dbReference type="ARBA" id="ARBA00022475"/>
    </source>
</evidence>
<name>A0ABD5RT05_9EURY</name>
<keyword evidence="11" id="KW-1185">Reference proteome</keyword>
<comment type="similarity">
    <text evidence="8">Belongs to the binding-protein-dependent transport system permease family. LivHM subfamily.</text>
</comment>
<sequence length="292" mass="30597">MTSASVLVGLTLNGIAIGMLLLLVASGLSLIFGLMGVVNFAHGSLYMFGAYFGLVLFDRTGVFLLALLLAPFLVAGIGVLMEYLTLRPLYGRDPLYQILLTFGIALILDEVVILVWGPNALNFAGPSWLTGVFTVAGAALPIYRVFVIVLGAVVAVGLYLFLQRTRYGLVVRAGTANRTMVEANGINVKRAFTIMFAVGAGMAALGGVVAGPMLSVYPAMGLDMVIEAFVVVVIGGLGSFRGSVVGALLAGLAQAFGSFYIPSLSSIIIFTLMIVVLLVRPGGLFGDPEVEH</sequence>
<evidence type="ECO:0000256" key="7">
    <source>
        <dbReference type="ARBA" id="ARBA00023136"/>
    </source>
</evidence>
<gene>
    <name evidence="10" type="ORF">ACFPYI_19460</name>
</gene>
<evidence type="ECO:0000256" key="1">
    <source>
        <dbReference type="ARBA" id="ARBA00004651"/>
    </source>
</evidence>
<dbReference type="PANTHER" id="PTHR11795:SF442">
    <property type="entry name" value="ABC TRANSPORTER ATP-BINDING PROTEIN"/>
    <property type="match status" value="1"/>
</dbReference>
<evidence type="ECO:0000256" key="6">
    <source>
        <dbReference type="ARBA" id="ARBA00022989"/>
    </source>
</evidence>
<dbReference type="RefSeq" id="WP_247420422.1">
    <property type="nucleotide sequence ID" value="NZ_JALLGW010000003.1"/>
</dbReference>
<feature type="transmembrane region" description="Helical" evidence="9">
    <location>
        <begin position="6"/>
        <end position="25"/>
    </location>
</feature>
<dbReference type="PANTHER" id="PTHR11795">
    <property type="entry name" value="BRANCHED-CHAIN AMINO ACID TRANSPORT SYSTEM PERMEASE PROTEIN LIVH"/>
    <property type="match status" value="1"/>
</dbReference>
<dbReference type="InterPro" id="IPR001851">
    <property type="entry name" value="ABC_transp_permease"/>
</dbReference>
<feature type="transmembrane region" description="Helical" evidence="9">
    <location>
        <begin position="37"/>
        <end position="57"/>
    </location>
</feature>
<evidence type="ECO:0000313" key="10">
    <source>
        <dbReference type="EMBL" id="MFC5973513.1"/>
    </source>
</evidence>
<evidence type="ECO:0000256" key="8">
    <source>
        <dbReference type="ARBA" id="ARBA00037998"/>
    </source>
</evidence>
<feature type="transmembrane region" description="Helical" evidence="9">
    <location>
        <begin position="98"/>
        <end position="121"/>
    </location>
</feature>
<keyword evidence="3" id="KW-1003">Cell membrane</keyword>
<dbReference type="Pfam" id="PF02653">
    <property type="entry name" value="BPD_transp_2"/>
    <property type="match status" value="1"/>
</dbReference>
<keyword evidence="5" id="KW-0029">Amino-acid transport</keyword>
<dbReference type="Proteomes" id="UP001596099">
    <property type="component" value="Unassembled WGS sequence"/>
</dbReference>